<evidence type="ECO:0000313" key="3">
    <source>
        <dbReference type="EMBL" id="SMH43760.1"/>
    </source>
</evidence>
<feature type="chain" id="PRO_5010883790" description="Alanine and proline-rich secreted protein Apa" evidence="2">
    <location>
        <begin position="33"/>
        <end position="266"/>
    </location>
</feature>
<keyword evidence="2" id="KW-0732">Signal</keyword>
<sequence length="266" mass="29044">MVHASRIFRATTIALRAVFFASSLLCAVQAFALSEIKPDETAPPEVTDPTPLPDLTPDRSGEVPMPNPATPPQNATPPESAPPADGEPAETEPSEDETADPARPHVDPDAVVPEIIYDLSRLPGPTRRMRELILEATKSGDIEKLRPLLGMGDGATTLSFGGVEGDLIEFLKQQSGDGEGHEILAILEEVLEAGFVHVDAGKPEELYVWPYFFAVPIEKLTPPQRVELFRIVTAGDYEDMKNYGAYIFYRVGITPEGRWMFFVAGD</sequence>
<proteinExistence type="predicted"/>
<reference evidence="3 4" key="1">
    <citation type="submission" date="2017-04" db="EMBL/GenBank/DDBJ databases">
        <authorList>
            <person name="Afonso C.L."/>
            <person name="Miller P.J."/>
            <person name="Scott M.A."/>
            <person name="Spackman E."/>
            <person name="Goraichik I."/>
            <person name="Dimitrov K.M."/>
            <person name="Suarez D.L."/>
            <person name="Swayne D.E."/>
        </authorList>
    </citation>
    <scope>NUCLEOTIDE SEQUENCE [LARGE SCALE GENOMIC DNA]</scope>
    <source>
        <strain evidence="3 4">B5P</strain>
    </source>
</reference>
<keyword evidence="4" id="KW-1185">Reference proteome</keyword>
<accession>A0A1X7P0U8</accession>
<evidence type="ECO:0008006" key="5">
    <source>
        <dbReference type="Google" id="ProtNLM"/>
    </source>
</evidence>
<evidence type="ECO:0000256" key="1">
    <source>
        <dbReference type="SAM" id="MobiDB-lite"/>
    </source>
</evidence>
<dbReference type="AlphaFoldDB" id="A0A1X7P0U8"/>
<dbReference type="Proteomes" id="UP000193083">
    <property type="component" value="Unassembled WGS sequence"/>
</dbReference>
<feature type="signal peptide" evidence="2">
    <location>
        <begin position="1"/>
        <end position="32"/>
    </location>
</feature>
<feature type="region of interest" description="Disordered" evidence="1">
    <location>
        <begin position="39"/>
        <end position="110"/>
    </location>
</feature>
<dbReference type="OrthoDB" id="9809589at2"/>
<feature type="compositionally biased region" description="Acidic residues" evidence="1">
    <location>
        <begin position="87"/>
        <end position="99"/>
    </location>
</feature>
<dbReference type="EMBL" id="FXBL01000004">
    <property type="protein sequence ID" value="SMH43760.1"/>
    <property type="molecule type" value="Genomic_DNA"/>
</dbReference>
<protein>
    <recommendedName>
        <fullName evidence="5">Alanine and proline-rich secreted protein Apa</fullName>
    </recommendedName>
</protein>
<gene>
    <name evidence="3" type="ORF">SAMN02982922_2945</name>
</gene>
<evidence type="ECO:0000256" key="2">
    <source>
        <dbReference type="SAM" id="SignalP"/>
    </source>
</evidence>
<dbReference type="RefSeq" id="WP_085464837.1">
    <property type="nucleotide sequence ID" value="NZ_FXBL01000004.1"/>
</dbReference>
<name>A0A1X7P0U8_9HYPH</name>
<organism evidence="3 4">
    <name type="scientific">Mesorhizobium australicum</name>
    <dbReference type="NCBI Taxonomy" id="536018"/>
    <lineage>
        <taxon>Bacteria</taxon>
        <taxon>Pseudomonadati</taxon>
        <taxon>Pseudomonadota</taxon>
        <taxon>Alphaproteobacteria</taxon>
        <taxon>Hyphomicrobiales</taxon>
        <taxon>Phyllobacteriaceae</taxon>
        <taxon>Mesorhizobium</taxon>
    </lineage>
</organism>
<feature type="compositionally biased region" description="Pro residues" evidence="1">
    <location>
        <begin position="65"/>
        <end position="81"/>
    </location>
</feature>
<evidence type="ECO:0000313" key="4">
    <source>
        <dbReference type="Proteomes" id="UP000193083"/>
    </source>
</evidence>